<feature type="compositionally biased region" description="Polar residues" evidence="1">
    <location>
        <begin position="615"/>
        <end position="624"/>
    </location>
</feature>
<feature type="region of interest" description="Disordered" evidence="1">
    <location>
        <begin position="77"/>
        <end position="108"/>
    </location>
</feature>
<evidence type="ECO:0000256" key="2">
    <source>
        <dbReference type="SAM" id="Phobius"/>
    </source>
</evidence>
<gene>
    <name evidence="4" type="primary">LOC106810043</name>
</gene>
<keyword evidence="2" id="KW-1133">Transmembrane helix</keyword>
<keyword evidence="2" id="KW-0812">Transmembrane</keyword>
<reference evidence="4" key="1">
    <citation type="submission" date="2025-08" db="UniProtKB">
        <authorList>
            <consortium name="RefSeq"/>
        </authorList>
    </citation>
    <scope>IDENTIFICATION</scope>
</reference>
<accession>A0ABM1E9C5</accession>
<evidence type="ECO:0000313" key="3">
    <source>
        <dbReference type="Proteomes" id="UP000695022"/>
    </source>
</evidence>
<protein>
    <submittedName>
        <fullName evidence="4">Uncharacterized protein LOC106810043</fullName>
    </submittedName>
</protein>
<evidence type="ECO:0000256" key="1">
    <source>
        <dbReference type="SAM" id="MobiDB-lite"/>
    </source>
</evidence>
<feature type="region of interest" description="Disordered" evidence="1">
    <location>
        <begin position="145"/>
        <end position="197"/>
    </location>
</feature>
<feature type="compositionally biased region" description="Basic and acidic residues" evidence="1">
    <location>
        <begin position="368"/>
        <end position="379"/>
    </location>
</feature>
<feature type="region of interest" description="Disordered" evidence="1">
    <location>
        <begin position="608"/>
        <end position="642"/>
    </location>
</feature>
<evidence type="ECO:0000313" key="4">
    <source>
        <dbReference type="RefSeq" id="XP_014668796.1"/>
    </source>
</evidence>
<organism evidence="3 4">
    <name type="scientific">Priapulus caudatus</name>
    <name type="common">Priapulid worm</name>
    <dbReference type="NCBI Taxonomy" id="37621"/>
    <lineage>
        <taxon>Eukaryota</taxon>
        <taxon>Metazoa</taxon>
        <taxon>Ecdysozoa</taxon>
        <taxon>Scalidophora</taxon>
        <taxon>Priapulida</taxon>
        <taxon>Priapulimorpha</taxon>
        <taxon>Priapulimorphida</taxon>
        <taxon>Priapulidae</taxon>
        <taxon>Priapulus</taxon>
    </lineage>
</organism>
<proteinExistence type="predicted"/>
<name>A0ABM1E9C5_PRICU</name>
<keyword evidence="2" id="KW-0472">Membrane</keyword>
<feature type="region of interest" description="Disordered" evidence="1">
    <location>
        <begin position="233"/>
        <end position="270"/>
    </location>
</feature>
<feature type="region of interest" description="Disordered" evidence="1">
    <location>
        <begin position="350"/>
        <end position="445"/>
    </location>
</feature>
<feature type="compositionally biased region" description="Basic and acidic residues" evidence="1">
    <location>
        <begin position="77"/>
        <end position="91"/>
    </location>
</feature>
<keyword evidence="3" id="KW-1185">Reference proteome</keyword>
<feature type="compositionally biased region" description="Basic and acidic residues" evidence="1">
    <location>
        <begin position="398"/>
        <end position="413"/>
    </location>
</feature>
<dbReference type="GeneID" id="106810043"/>
<feature type="compositionally biased region" description="Basic and acidic residues" evidence="1">
    <location>
        <begin position="427"/>
        <end position="437"/>
    </location>
</feature>
<feature type="transmembrane region" description="Helical" evidence="2">
    <location>
        <begin position="15"/>
        <end position="33"/>
    </location>
</feature>
<feature type="compositionally biased region" description="Polar residues" evidence="1">
    <location>
        <begin position="154"/>
        <end position="177"/>
    </location>
</feature>
<sequence>MTSIISNTALLEHCVIWLMVGKGVLLPVLLLVVDAEYRRYVLAKLFPCCCEADKVQEKSQLSTLGAQKMQKVFFGSNDDRQPELDTKEKVERHRSKRSAFPGVDPKVPSKRRQWKESIIRQQMPALYDYINEAFKALEDQQKLLGGGGGGVSQHPKSSAMRRSTSLDNVESRQTGQDSGYEDHMNGGYETDPGETGKAEVAASNMSLYRTADIAVVLDRPDKQGHRQVQLYQMTPDGDNVVRLFPNQSDSDSDNGTPPPPTPSGDGDADESAEQVYVIPVQNYGAMNVYKVNIADGKMAGLTADASAAAEPDSDTDTEIVTLAPMMDVIKAADKSPVAQNVEFYSRLAGATTPASSPAKTKTAVKKVKNPERSNRRESIKQAVKMALMTEYFSEDDPDSGHEATAERKPREIRSPPPAPPAAAQQQEEDKQEKKEAGESTGYRLRVYPPARPLPVEEVFAARAIQVSRPADAHREALVLRNSRRGRPYDFFAPLTPRNAQRTYPPPPYGAPKHARPPGGAKAPPAYPGRREAPADGALASSRPVMRRESINRALHVATLFRPTYHHSDTDLRPRNSQFADVLPSVYLDRGAANHRQAALRRMTIPEDMFEDDASSPGSSETGACSGTRAARNSLRRDPGPDLSLVAYF</sequence>
<dbReference type="RefSeq" id="XP_014668796.1">
    <property type="nucleotide sequence ID" value="XM_014813310.1"/>
</dbReference>
<dbReference type="Proteomes" id="UP000695022">
    <property type="component" value="Unplaced"/>
</dbReference>
<feature type="region of interest" description="Disordered" evidence="1">
    <location>
        <begin position="489"/>
        <end position="544"/>
    </location>
</feature>